<name>A0A0F9BJ26_9ZZZZ</name>
<reference evidence="1" key="1">
    <citation type="journal article" date="2015" name="Nature">
        <title>Complex archaea that bridge the gap between prokaryotes and eukaryotes.</title>
        <authorList>
            <person name="Spang A."/>
            <person name="Saw J.H."/>
            <person name="Jorgensen S.L."/>
            <person name="Zaremba-Niedzwiedzka K."/>
            <person name="Martijn J."/>
            <person name="Lind A.E."/>
            <person name="van Eijk R."/>
            <person name="Schleper C."/>
            <person name="Guy L."/>
            <person name="Ettema T.J."/>
        </authorList>
    </citation>
    <scope>NUCLEOTIDE SEQUENCE</scope>
</reference>
<gene>
    <name evidence="1" type="ORF">LCGC14_2783790</name>
</gene>
<dbReference type="AlphaFoldDB" id="A0A0F9BJ26"/>
<dbReference type="EMBL" id="LAZR01051800">
    <property type="protein sequence ID" value="KKK84391.1"/>
    <property type="molecule type" value="Genomic_DNA"/>
</dbReference>
<evidence type="ECO:0000313" key="1">
    <source>
        <dbReference type="EMBL" id="KKK84391.1"/>
    </source>
</evidence>
<sequence>MARRLPDFSPDLTPDEQLAEDLAGFYADPLGYVMYCFPWDEERSIQVVVLQSPFKERFPGAL</sequence>
<accession>A0A0F9BJ26</accession>
<proteinExistence type="predicted"/>
<protein>
    <submittedName>
        <fullName evidence="1">Uncharacterized protein</fullName>
    </submittedName>
</protein>
<feature type="non-terminal residue" evidence="1">
    <location>
        <position position="62"/>
    </location>
</feature>
<organism evidence="1">
    <name type="scientific">marine sediment metagenome</name>
    <dbReference type="NCBI Taxonomy" id="412755"/>
    <lineage>
        <taxon>unclassified sequences</taxon>
        <taxon>metagenomes</taxon>
        <taxon>ecological metagenomes</taxon>
    </lineage>
</organism>
<comment type="caution">
    <text evidence="1">The sequence shown here is derived from an EMBL/GenBank/DDBJ whole genome shotgun (WGS) entry which is preliminary data.</text>
</comment>